<evidence type="ECO:0000256" key="5">
    <source>
        <dbReference type="ARBA" id="ARBA00022840"/>
    </source>
</evidence>
<dbReference type="AlphaFoldDB" id="A0A4V2QAS9"/>
<dbReference type="Gene3D" id="3.30.230.10">
    <property type="match status" value="1"/>
</dbReference>
<dbReference type="EMBL" id="SLUM01000028">
    <property type="protein sequence ID" value="TCL53692.1"/>
    <property type="molecule type" value="Genomic_DNA"/>
</dbReference>
<dbReference type="PANTHER" id="PTHR10457">
    <property type="entry name" value="MEVALONATE KINASE/GALACTOKINASE"/>
    <property type="match status" value="1"/>
</dbReference>
<dbReference type="GO" id="GO:0005524">
    <property type="term" value="F:ATP binding"/>
    <property type="evidence" value="ECO:0007669"/>
    <property type="project" value="UniProtKB-KW"/>
</dbReference>
<evidence type="ECO:0000256" key="4">
    <source>
        <dbReference type="ARBA" id="ARBA00022777"/>
    </source>
</evidence>
<dbReference type="InterPro" id="IPR019539">
    <property type="entry name" value="GalKase_N"/>
</dbReference>
<sequence>MQTMENFLQKVRGGEYDDRLRRLYVFHDTAEELEAARAKVCHVIEGFEQAFPGVDCAGAAVFSGPGRTEIGGNHTDHQHGCVLCGSVNMDILACAVPTGDHFVKVVSEGYPALTIDLNDLAIHADETNTSAALIRGVAHGVSKEDFALKGFCAYVTSTVPGGSGLSSSAAYEILLGNVFNRFCCEGRLDAVKLAQIGQYAEREYFGKPCGLMDQAASSIGGVVAIDFNDPSQPVIRKVDYDLARSGYQLYIIDTRSCHADLTDDYAAITREMGAVAAFFGKQVLRQVDEAEFYAAIPAVREKAGDRAVLRAMHFFDENRRAQAQAQALAEGDMEGFLALVRASGRSSSELLQNIWSVAEPAQQAVTLALALAERVLAGRGAVRVHGGGFAGTIQAFVPQDLEEKFVSSMEAVLGEGACHAVSVRPEGGCMVMSSEKE</sequence>
<feature type="domain" description="Galactokinase N-terminal" evidence="7">
    <location>
        <begin position="47"/>
        <end position="95"/>
    </location>
</feature>
<evidence type="ECO:0000256" key="2">
    <source>
        <dbReference type="ARBA" id="ARBA00022679"/>
    </source>
</evidence>
<dbReference type="SUPFAM" id="SSF55060">
    <property type="entry name" value="GHMP Kinase, C-terminal domain"/>
    <property type="match status" value="1"/>
</dbReference>
<evidence type="ECO:0000259" key="6">
    <source>
        <dbReference type="Pfam" id="PF00288"/>
    </source>
</evidence>
<dbReference type="STRING" id="1650663.GCA_001486665_01436"/>
<dbReference type="InterPro" id="IPR014721">
    <property type="entry name" value="Ribsml_uS5_D2-typ_fold_subgr"/>
</dbReference>
<evidence type="ECO:0000259" key="7">
    <source>
        <dbReference type="Pfam" id="PF10509"/>
    </source>
</evidence>
<dbReference type="GeneID" id="97381722"/>
<reference evidence="8 9" key="1">
    <citation type="submission" date="2019-03" db="EMBL/GenBank/DDBJ databases">
        <title>Genomic Encyclopedia of Type Strains, Phase IV (KMG-IV): sequencing the most valuable type-strain genomes for metagenomic binning, comparative biology and taxonomic classification.</title>
        <authorList>
            <person name="Goeker M."/>
        </authorList>
    </citation>
    <scope>NUCLEOTIDE SEQUENCE [LARGE SCALE GENOMIC DNA]</scope>
    <source>
        <strain evidence="8 9">DSM 100451</strain>
    </source>
</reference>
<dbReference type="Pfam" id="PF00288">
    <property type="entry name" value="GHMP_kinases_N"/>
    <property type="match status" value="1"/>
</dbReference>
<dbReference type="InterPro" id="IPR006203">
    <property type="entry name" value="GHMP_knse_ATP-bd_CS"/>
</dbReference>
<organism evidence="8 9">
    <name type="scientific">Allofournierella massiliensis</name>
    <dbReference type="NCBI Taxonomy" id="1650663"/>
    <lineage>
        <taxon>Bacteria</taxon>
        <taxon>Bacillati</taxon>
        <taxon>Bacillota</taxon>
        <taxon>Clostridia</taxon>
        <taxon>Eubacteriales</taxon>
        <taxon>Oscillospiraceae</taxon>
        <taxon>Allofournierella</taxon>
    </lineage>
</organism>
<comment type="caution">
    <text evidence="8">The sequence shown here is derived from an EMBL/GenBank/DDBJ whole genome shotgun (WGS) entry which is preliminary data.</text>
</comment>
<dbReference type="RefSeq" id="WP_058963877.1">
    <property type="nucleotide sequence ID" value="NZ_CABKVM010000015.1"/>
</dbReference>
<dbReference type="InterPro" id="IPR006204">
    <property type="entry name" value="GHMP_kinase_N_dom"/>
</dbReference>
<dbReference type="Gene3D" id="3.30.70.890">
    <property type="entry name" value="GHMP kinase, C-terminal domain"/>
    <property type="match status" value="1"/>
</dbReference>
<dbReference type="InterPro" id="IPR020568">
    <property type="entry name" value="Ribosomal_Su5_D2-typ_SF"/>
</dbReference>
<dbReference type="GO" id="GO:0005829">
    <property type="term" value="C:cytosol"/>
    <property type="evidence" value="ECO:0007669"/>
    <property type="project" value="TreeGrafter"/>
</dbReference>
<keyword evidence="5" id="KW-0067">ATP-binding</keyword>
<dbReference type="PANTHER" id="PTHR10457:SF7">
    <property type="entry name" value="GALACTOKINASE-RELATED"/>
    <property type="match status" value="1"/>
</dbReference>
<comment type="similarity">
    <text evidence="1">Belongs to the GHMP kinase family. GalK subfamily.</text>
</comment>
<dbReference type="PIRSF" id="PIRSF000530">
    <property type="entry name" value="Galactokinase"/>
    <property type="match status" value="1"/>
</dbReference>
<proteinExistence type="inferred from homology"/>
<dbReference type="GO" id="GO:0004335">
    <property type="term" value="F:galactokinase activity"/>
    <property type="evidence" value="ECO:0007669"/>
    <property type="project" value="InterPro"/>
</dbReference>
<gene>
    <name evidence="8" type="ORF">EDD77_12814</name>
</gene>
<protein>
    <submittedName>
        <fullName evidence="8">Galactokinase</fullName>
    </submittedName>
</protein>
<evidence type="ECO:0000313" key="8">
    <source>
        <dbReference type="EMBL" id="TCL53692.1"/>
    </source>
</evidence>
<dbReference type="PRINTS" id="PR00473">
    <property type="entry name" value="GALCTOKINASE"/>
</dbReference>
<dbReference type="Pfam" id="PF10509">
    <property type="entry name" value="GalKase_gal_bdg"/>
    <property type="match status" value="1"/>
</dbReference>
<evidence type="ECO:0000256" key="1">
    <source>
        <dbReference type="ARBA" id="ARBA00006566"/>
    </source>
</evidence>
<keyword evidence="2" id="KW-0808">Transferase</keyword>
<evidence type="ECO:0000313" key="9">
    <source>
        <dbReference type="Proteomes" id="UP000295184"/>
    </source>
</evidence>
<feature type="domain" description="GHMP kinase N-terminal" evidence="6">
    <location>
        <begin position="134"/>
        <end position="221"/>
    </location>
</feature>
<dbReference type="InterPro" id="IPR006206">
    <property type="entry name" value="Mevalonate/galactokinase"/>
</dbReference>
<name>A0A4V2QAS9_9FIRM</name>
<dbReference type="Proteomes" id="UP000295184">
    <property type="component" value="Unassembled WGS sequence"/>
</dbReference>
<evidence type="ECO:0000256" key="3">
    <source>
        <dbReference type="ARBA" id="ARBA00022741"/>
    </source>
</evidence>
<dbReference type="InterPro" id="IPR000705">
    <property type="entry name" value="Galactokinase"/>
</dbReference>
<dbReference type="SUPFAM" id="SSF54211">
    <property type="entry name" value="Ribosomal protein S5 domain 2-like"/>
    <property type="match status" value="1"/>
</dbReference>
<keyword evidence="3" id="KW-0547">Nucleotide-binding</keyword>
<dbReference type="GO" id="GO:0006012">
    <property type="term" value="P:galactose metabolic process"/>
    <property type="evidence" value="ECO:0007669"/>
    <property type="project" value="InterPro"/>
</dbReference>
<dbReference type="PROSITE" id="PS00627">
    <property type="entry name" value="GHMP_KINASES_ATP"/>
    <property type="match status" value="1"/>
</dbReference>
<accession>A0A4V2QAS9</accession>
<dbReference type="PRINTS" id="PR00959">
    <property type="entry name" value="MEVGALKINASE"/>
</dbReference>
<dbReference type="InterPro" id="IPR036554">
    <property type="entry name" value="GHMP_kinase_C_sf"/>
</dbReference>
<keyword evidence="4 8" id="KW-0418">Kinase</keyword>